<protein>
    <submittedName>
        <fullName evidence="2">Uncharacterized protein</fullName>
    </submittedName>
</protein>
<dbReference type="EMBL" id="CP056072">
    <property type="protein sequence ID" value="UVC50092.1"/>
    <property type="molecule type" value="Genomic_DNA"/>
</dbReference>
<evidence type="ECO:0000313" key="2">
    <source>
        <dbReference type="EMBL" id="UVC50092.1"/>
    </source>
</evidence>
<organism evidence="2 3">
    <name type="scientific">Theileria orientalis</name>
    <dbReference type="NCBI Taxonomy" id="68886"/>
    <lineage>
        <taxon>Eukaryota</taxon>
        <taxon>Sar</taxon>
        <taxon>Alveolata</taxon>
        <taxon>Apicomplexa</taxon>
        <taxon>Aconoidasida</taxon>
        <taxon>Piroplasmida</taxon>
        <taxon>Theileriidae</taxon>
        <taxon>Theileria</taxon>
    </lineage>
</organism>
<gene>
    <name evidence="2" type="ORF">MACK_003957</name>
</gene>
<accession>A0A976SJP2</accession>
<keyword evidence="1" id="KW-0812">Transmembrane</keyword>
<sequence length="53" mass="5885">MLYGVPRKEGLTVLTCAAICCILGMGVTHSVFVSYEKSKKRNLPDKEAKQELK</sequence>
<name>A0A976SJP2_THEOR</name>
<feature type="transmembrane region" description="Helical" evidence="1">
    <location>
        <begin position="12"/>
        <end position="33"/>
    </location>
</feature>
<evidence type="ECO:0000313" key="3">
    <source>
        <dbReference type="Proteomes" id="UP000244811"/>
    </source>
</evidence>
<dbReference type="Proteomes" id="UP000244811">
    <property type="component" value="Chromosome 4"/>
</dbReference>
<keyword evidence="1" id="KW-1133">Transmembrane helix</keyword>
<keyword evidence="1" id="KW-0472">Membrane</keyword>
<reference evidence="2" key="1">
    <citation type="submission" date="2022-07" db="EMBL/GenBank/DDBJ databases">
        <title>Evaluation of T. orientalis genome assembly methods using nanopore sequencing and analysis of variation between genomes.</title>
        <authorList>
            <person name="Yam J."/>
            <person name="Micallef M.L."/>
            <person name="Liu M."/>
            <person name="Djordjevic S.P."/>
            <person name="Bogema D.R."/>
            <person name="Jenkins C."/>
        </authorList>
    </citation>
    <scope>NUCLEOTIDE SEQUENCE</scope>
    <source>
        <strain evidence="2">Goon Nure</strain>
    </source>
</reference>
<evidence type="ECO:0000256" key="1">
    <source>
        <dbReference type="SAM" id="Phobius"/>
    </source>
</evidence>
<proteinExistence type="predicted"/>
<dbReference type="AlphaFoldDB" id="A0A976SJP2"/>